<dbReference type="NCBIfam" id="TIGR01549">
    <property type="entry name" value="HAD-SF-IA-v1"/>
    <property type="match status" value="1"/>
</dbReference>
<dbReference type="SUPFAM" id="SSF56784">
    <property type="entry name" value="HAD-like"/>
    <property type="match status" value="1"/>
</dbReference>
<dbReference type="EC" id="3.-.-.-" evidence="6"/>
<protein>
    <submittedName>
        <fullName evidence="6">Putative HAD-hydrolase</fullName>
        <ecNumber evidence="6">3.-.-.-</ecNumber>
    </submittedName>
</protein>
<keyword evidence="4 6" id="KW-0378">Hydrolase</keyword>
<dbReference type="SFLD" id="SFLDG01129">
    <property type="entry name" value="C1.5:_HAD__Beta-PGM__Phosphata"/>
    <property type="match status" value="1"/>
</dbReference>
<dbReference type="PATRIC" id="fig|1008153.3.peg.1199"/>
<reference evidence="6 7" key="1">
    <citation type="submission" date="2016-02" db="EMBL/GenBank/DDBJ databases">
        <title>Genome sequence of Halalkalicoccus paucihalophilus DSM 24557.</title>
        <authorList>
            <person name="Poehlein A."/>
            <person name="Daniel R."/>
        </authorList>
    </citation>
    <scope>NUCLEOTIDE SEQUENCE [LARGE SCALE GENOMIC DNA]</scope>
    <source>
        <strain evidence="6 7">DSM 24557</strain>
    </source>
</reference>
<dbReference type="Gene3D" id="1.20.120.710">
    <property type="entry name" value="Haloacid dehalogenase hydrolase-like domain"/>
    <property type="match status" value="1"/>
</dbReference>
<comment type="cofactor">
    <cofactor evidence="1">
        <name>Mg(2+)</name>
        <dbReference type="ChEBI" id="CHEBI:18420"/>
    </cofactor>
</comment>
<keyword evidence="7" id="KW-1185">Reference proteome</keyword>
<comment type="similarity">
    <text evidence="2">Belongs to the HAD-like hydrolase superfamily.</text>
</comment>
<dbReference type="PANTHER" id="PTHR46470">
    <property type="entry name" value="N-ACYLNEURAMINATE-9-PHOSPHATASE"/>
    <property type="match status" value="1"/>
</dbReference>
<dbReference type="GO" id="GO:0046872">
    <property type="term" value="F:metal ion binding"/>
    <property type="evidence" value="ECO:0007669"/>
    <property type="project" value="UniProtKB-KW"/>
</dbReference>
<dbReference type="InterPro" id="IPR023214">
    <property type="entry name" value="HAD_sf"/>
</dbReference>
<organism evidence="6 7">
    <name type="scientific">Halalkalicoccus paucihalophilus</name>
    <dbReference type="NCBI Taxonomy" id="1008153"/>
    <lineage>
        <taxon>Archaea</taxon>
        <taxon>Methanobacteriati</taxon>
        <taxon>Methanobacteriota</taxon>
        <taxon>Stenosarchaea group</taxon>
        <taxon>Halobacteria</taxon>
        <taxon>Halobacteriales</taxon>
        <taxon>Halococcaceae</taxon>
        <taxon>Halalkalicoccus</taxon>
    </lineage>
</organism>
<proteinExistence type="inferred from homology"/>
<dbReference type="InterPro" id="IPR006439">
    <property type="entry name" value="HAD-SF_hydro_IA"/>
</dbReference>
<dbReference type="GO" id="GO:0016791">
    <property type="term" value="F:phosphatase activity"/>
    <property type="evidence" value="ECO:0007669"/>
    <property type="project" value="TreeGrafter"/>
</dbReference>
<dbReference type="Pfam" id="PF00702">
    <property type="entry name" value="Hydrolase"/>
    <property type="match status" value="1"/>
</dbReference>
<keyword evidence="3" id="KW-0479">Metal-binding</keyword>
<evidence type="ECO:0000256" key="5">
    <source>
        <dbReference type="ARBA" id="ARBA00022842"/>
    </source>
</evidence>
<dbReference type="AlphaFoldDB" id="A0A151AEV4"/>
<dbReference type="GO" id="GO:0044281">
    <property type="term" value="P:small molecule metabolic process"/>
    <property type="evidence" value="ECO:0007669"/>
    <property type="project" value="UniProtKB-ARBA"/>
</dbReference>
<evidence type="ECO:0000256" key="2">
    <source>
        <dbReference type="ARBA" id="ARBA00007958"/>
    </source>
</evidence>
<evidence type="ECO:0000256" key="4">
    <source>
        <dbReference type="ARBA" id="ARBA00022801"/>
    </source>
</evidence>
<evidence type="ECO:0000313" key="7">
    <source>
        <dbReference type="Proteomes" id="UP000075321"/>
    </source>
</evidence>
<dbReference type="RefSeq" id="WP_066380545.1">
    <property type="nucleotide sequence ID" value="NZ_LTAZ01000004.1"/>
</dbReference>
<dbReference type="OrthoDB" id="131325at2157"/>
<accession>A0A151AEV4</accession>
<gene>
    <name evidence="6" type="ORF">HAPAU_11920</name>
</gene>
<dbReference type="NCBIfam" id="TIGR01509">
    <property type="entry name" value="HAD-SF-IA-v3"/>
    <property type="match status" value="1"/>
</dbReference>
<keyword evidence="5" id="KW-0460">Magnesium</keyword>
<dbReference type="PANTHER" id="PTHR46470:SF2">
    <property type="entry name" value="GLYCERALDEHYDE 3-PHOSPHATE PHOSPHATASE"/>
    <property type="match status" value="1"/>
</dbReference>
<dbReference type="InterPro" id="IPR051400">
    <property type="entry name" value="HAD-like_hydrolase"/>
</dbReference>
<dbReference type="EMBL" id="LTAZ01000004">
    <property type="protein sequence ID" value="KYH26100.1"/>
    <property type="molecule type" value="Genomic_DNA"/>
</dbReference>
<dbReference type="PRINTS" id="PR00413">
    <property type="entry name" value="HADHALOGNASE"/>
</dbReference>
<dbReference type="Gene3D" id="3.40.50.1000">
    <property type="entry name" value="HAD superfamily/HAD-like"/>
    <property type="match status" value="1"/>
</dbReference>
<dbReference type="Proteomes" id="UP000075321">
    <property type="component" value="Unassembled WGS sequence"/>
</dbReference>
<sequence>MAPRAVVFDLDYTLAVVSRDRSTLLSEASESAGIPVGFSREEYGAAHQRAHSHETRGPIFADLLEEEEAGEALAEAYRNAIADSLEPVEGVESLIGDLRQRYAVGLLTNGPVVAQRDKLRTLGWEGLFDAAVITGELEAGKPHPRAFEAILGALEISPEEAVYVGDSVEADVTGASEIGMTVVQVLYPGGPDPDPRADAHLDREDLVRDLPDLVAQFD</sequence>
<evidence type="ECO:0000256" key="3">
    <source>
        <dbReference type="ARBA" id="ARBA00022723"/>
    </source>
</evidence>
<evidence type="ECO:0000256" key="1">
    <source>
        <dbReference type="ARBA" id="ARBA00001946"/>
    </source>
</evidence>
<dbReference type="SFLD" id="SFLDS00003">
    <property type="entry name" value="Haloacid_Dehalogenase"/>
    <property type="match status" value="1"/>
</dbReference>
<name>A0A151AEV4_9EURY</name>
<dbReference type="InterPro" id="IPR036412">
    <property type="entry name" value="HAD-like_sf"/>
</dbReference>
<comment type="caution">
    <text evidence="6">The sequence shown here is derived from an EMBL/GenBank/DDBJ whole genome shotgun (WGS) entry which is preliminary data.</text>
</comment>
<evidence type="ECO:0000313" key="6">
    <source>
        <dbReference type="EMBL" id="KYH26100.1"/>
    </source>
</evidence>